<organism evidence="1 2">
    <name type="scientific">Flemingia macrophylla</name>
    <dbReference type="NCBI Taxonomy" id="520843"/>
    <lineage>
        <taxon>Eukaryota</taxon>
        <taxon>Viridiplantae</taxon>
        <taxon>Streptophyta</taxon>
        <taxon>Embryophyta</taxon>
        <taxon>Tracheophyta</taxon>
        <taxon>Spermatophyta</taxon>
        <taxon>Magnoliopsida</taxon>
        <taxon>eudicotyledons</taxon>
        <taxon>Gunneridae</taxon>
        <taxon>Pentapetalae</taxon>
        <taxon>rosids</taxon>
        <taxon>fabids</taxon>
        <taxon>Fabales</taxon>
        <taxon>Fabaceae</taxon>
        <taxon>Papilionoideae</taxon>
        <taxon>50 kb inversion clade</taxon>
        <taxon>NPAAA clade</taxon>
        <taxon>indigoferoid/millettioid clade</taxon>
        <taxon>Phaseoleae</taxon>
        <taxon>Flemingia</taxon>
    </lineage>
</organism>
<dbReference type="EMBL" id="JBGMDY010000011">
    <property type="protein sequence ID" value="KAL2318785.1"/>
    <property type="molecule type" value="Genomic_DNA"/>
</dbReference>
<dbReference type="AlphaFoldDB" id="A0ABD1L6Z4"/>
<sequence length="89" mass="10083">MSRFSRMQGHWGRAAHLSSLQESMAAILYQFSARIFSGNLFIWVQMGLAKVDIYDGLIEWNLEHNQQRGGFAFAGSDGTKEKEEKAIES</sequence>
<name>A0ABD1L6Z4_9FABA</name>
<proteinExistence type="predicted"/>
<accession>A0ABD1L6Z4</accession>
<reference evidence="1 2" key="1">
    <citation type="submission" date="2024-08" db="EMBL/GenBank/DDBJ databases">
        <title>Insights into the chromosomal genome structure of Flemingia macrophylla.</title>
        <authorList>
            <person name="Ding Y."/>
            <person name="Zhao Y."/>
            <person name="Bi W."/>
            <person name="Wu M."/>
            <person name="Zhao G."/>
            <person name="Gong Y."/>
            <person name="Li W."/>
            <person name="Zhang P."/>
        </authorList>
    </citation>
    <scope>NUCLEOTIDE SEQUENCE [LARGE SCALE GENOMIC DNA]</scope>
    <source>
        <strain evidence="1">DYQJB</strain>
        <tissue evidence="1">Leaf</tissue>
    </source>
</reference>
<keyword evidence="2" id="KW-1185">Reference proteome</keyword>
<evidence type="ECO:0000313" key="1">
    <source>
        <dbReference type="EMBL" id="KAL2318785.1"/>
    </source>
</evidence>
<protein>
    <submittedName>
        <fullName evidence="1">Uncharacterized protein</fullName>
    </submittedName>
</protein>
<comment type="caution">
    <text evidence="1">The sequence shown here is derived from an EMBL/GenBank/DDBJ whole genome shotgun (WGS) entry which is preliminary data.</text>
</comment>
<evidence type="ECO:0000313" key="2">
    <source>
        <dbReference type="Proteomes" id="UP001603857"/>
    </source>
</evidence>
<gene>
    <name evidence="1" type="ORF">Fmac_032661</name>
</gene>
<dbReference type="Proteomes" id="UP001603857">
    <property type="component" value="Unassembled WGS sequence"/>
</dbReference>